<sequence>MLTRFQQGLGAVALVASTLWAGEAALAADPFTVTNVIIDERADNATEAQRRALQAGQIRAARRLVERMTLPEDRAGSVGAGQVQLADPQTGLQQPASAGLPELTSEMAARLVAGYDIANERRSTTRYIAEMSVGFDRRAVRTFFESYNVPFVQAQARPILVVPVLDTGIGAVWEGPWYDAWRRETHEHALTPFIGLGSRFEDPSGPGLVGNYLETDLEADTEADADAGEATEDAEPAPLGRRVLSVAHARSANEPVLRELASLYGVDRVAVLTASEGAGSVRTGGILFDFSGDETATTQVEDLSVAGDYTALAGALVDRFETAWKRQTVVRGGDESSVQVTLLYDNILDWQALQTAVAGASLVSNARLDALSTRGAVMTLAYRGGLDQVASELRSRGARLDETEDMGWTVRRSR</sequence>
<gene>
    <name evidence="2" type="ORF">E5162_03380</name>
</gene>
<feature type="signal peptide" evidence="1">
    <location>
        <begin position="1"/>
        <end position="21"/>
    </location>
</feature>
<organism evidence="2 3">
    <name type="scientific">Marinicauda pacifica</name>
    <dbReference type="NCBI Taxonomy" id="1133559"/>
    <lineage>
        <taxon>Bacteria</taxon>
        <taxon>Pseudomonadati</taxon>
        <taxon>Pseudomonadota</taxon>
        <taxon>Alphaproteobacteria</taxon>
        <taxon>Maricaulales</taxon>
        <taxon>Maricaulaceae</taxon>
        <taxon>Marinicauda</taxon>
    </lineage>
</organism>
<evidence type="ECO:0008006" key="4">
    <source>
        <dbReference type="Google" id="ProtNLM"/>
    </source>
</evidence>
<keyword evidence="1" id="KW-0732">Signal</keyword>
<dbReference type="OrthoDB" id="7928976at2"/>
<protein>
    <recommendedName>
        <fullName evidence="4">DUF2066 domain-containing protein</fullName>
    </recommendedName>
</protein>
<dbReference type="RefSeq" id="WP_135943525.1">
    <property type="nucleotide sequence ID" value="NZ_BMEI01000001.1"/>
</dbReference>
<name>A0A4V6RFA2_9PROT</name>
<reference evidence="2 3" key="1">
    <citation type="journal article" date="2013" name="Int. J. Syst. Evol. Microbiol.">
        <title>Marinicauda pacifica gen. nov., sp. nov., a prosthecate alphaproteobacterium of the family Hyphomonadaceae isolated from deep seawater.</title>
        <authorList>
            <person name="Zhang X.Y."/>
            <person name="Li G.W."/>
            <person name="Wang C.S."/>
            <person name="Zhang Y.J."/>
            <person name="Xu X.W."/>
            <person name="Li H."/>
            <person name="Liu A."/>
            <person name="Liu C."/>
            <person name="Xie B.B."/>
            <person name="Qin Q.L."/>
            <person name="Xu Z."/>
            <person name="Chen X.L."/>
            <person name="Zhou B.C."/>
            <person name="Zhang Y.Z."/>
        </authorList>
    </citation>
    <scope>NUCLEOTIDE SEQUENCE [LARGE SCALE GENOMIC DNA]</scope>
    <source>
        <strain evidence="2 3">P-1 km-3</strain>
    </source>
</reference>
<accession>A0A4V6RFA2</accession>
<dbReference type="EMBL" id="SRXV01000001">
    <property type="protein sequence ID" value="TGY94329.1"/>
    <property type="molecule type" value="Genomic_DNA"/>
</dbReference>
<dbReference type="AlphaFoldDB" id="A0A4V6RFA2"/>
<evidence type="ECO:0000256" key="1">
    <source>
        <dbReference type="SAM" id="SignalP"/>
    </source>
</evidence>
<evidence type="ECO:0000313" key="2">
    <source>
        <dbReference type="EMBL" id="TGY94329.1"/>
    </source>
</evidence>
<proteinExistence type="predicted"/>
<evidence type="ECO:0000313" key="3">
    <source>
        <dbReference type="Proteomes" id="UP000305451"/>
    </source>
</evidence>
<comment type="caution">
    <text evidence="2">The sequence shown here is derived from an EMBL/GenBank/DDBJ whole genome shotgun (WGS) entry which is preliminary data.</text>
</comment>
<feature type="chain" id="PRO_5020572750" description="DUF2066 domain-containing protein" evidence="1">
    <location>
        <begin position="22"/>
        <end position="414"/>
    </location>
</feature>
<dbReference type="Proteomes" id="UP000305451">
    <property type="component" value="Unassembled WGS sequence"/>
</dbReference>
<keyword evidence="3" id="KW-1185">Reference proteome</keyword>